<dbReference type="GO" id="GO:0015031">
    <property type="term" value="P:protein transport"/>
    <property type="evidence" value="ECO:0007669"/>
    <property type="project" value="UniProtKB-KW"/>
</dbReference>
<evidence type="ECO:0000256" key="1">
    <source>
        <dbReference type="ARBA" id="ARBA00003202"/>
    </source>
</evidence>
<feature type="domain" description="Transcription factor Iwr1" evidence="11">
    <location>
        <begin position="156"/>
        <end position="246"/>
    </location>
</feature>
<comment type="subcellular location">
    <subcellularLocation>
        <location evidence="3">Cytoplasm</location>
    </subcellularLocation>
    <subcellularLocation>
        <location evidence="2">Nucleus</location>
    </subcellularLocation>
</comment>
<proteinExistence type="inferred from homology"/>
<sequence>MSAVIRIKRHIDDEPLSAFLLNCKKRKTTETNGEEAAGGSKENDFELGSSTQILKFAGTLSKADDLSDHILKISKDEAKEIISKSSRNPKITEKKRNEIKTQSQNNRFKIVNCTRKLDGINESKSESLTILDVEKTDTLDTNLKTSEKKTILDDEDKFVFDVYVPENHYRNNESTSSDNLMNFDDIRLVNLNLEDLFYMMILTFTVVEYVEDYFSAYRDTEDRDYDIESEDSNDENYWRNDYPDEDENCEDDNSSVGESDMRRALDDFDIDGERELSSDEEVYDDIGRGHEGFIYSIDSEAIGFEDDLDYCDVNRYGEAYARYRRRVLKNSDNNYLPKNYLRGDEESDNASDYSD</sequence>
<feature type="region of interest" description="Disordered" evidence="10">
    <location>
        <begin position="225"/>
        <end position="258"/>
    </location>
</feature>
<keyword evidence="7" id="KW-0963">Cytoplasm</keyword>
<gene>
    <name evidence="12" type="primary">CSON005467</name>
</gene>
<evidence type="ECO:0000256" key="10">
    <source>
        <dbReference type="SAM" id="MobiDB-lite"/>
    </source>
</evidence>
<evidence type="ECO:0000313" key="12">
    <source>
        <dbReference type="EMBL" id="SSX01431.1"/>
    </source>
</evidence>
<dbReference type="InterPro" id="IPR040218">
    <property type="entry name" value="SLC7A6OS"/>
</dbReference>
<dbReference type="VEuPathDB" id="VectorBase:CSON005467"/>
<protein>
    <recommendedName>
        <fullName evidence="5">Probable RNA polymerase II nuclear localization protein SLC7A6OS</fullName>
    </recommendedName>
</protein>
<dbReference type="PANTHER" id="PTHR31196:SF2">
    <property type="entry name" value="RNA POLYMERASE II NUCLEAR LOCALIZATION PROTEIN SLC7A6OS-RELATED"/>
    <property type="match status" value="1"/>
</dbReference>
<comment type="function">
    <text evidence="1">Directs RNA polymerase II nuclear import.</text>
</comment>
<keyword evidence="6" id="KW-0813">Transport</keyword>
<evidence type="ECO:0000256" key="4">
    <source>
        <dbReference type="ARBA" id="ARBA00010218"/>
    </source>
</evidence>
<dbReference type="InterPro" id="IPR013883">
    <property type="entry name" value="TF_Iwr1_dom"/>
</dbReference>
<feature type="compositionally biased region" description="Acidic residues" evidence="10">
    <location>
        <begin position="345"/>
        <end position="355"/>
    </location>
</feature>
<accession>A0A336KAA7</accession>
<dbReference type="OMA" id="DCYNDDE"/>
<evidence type="ECO:0000259" key="11">
    <source>
        <dbReference type="Pfam" id="PF08574"/>
    </source>
</evidence>
<dbReference type="EMBL" id="UFQS01000215">
    <property type="protein sequence ID" value="SSX01431.1"/>
    <property type="molecule type" value="Genomic_DNA"/>
</dbReference>
<evidence type="ECO:0000256" key="3">
    <source>
        <dbReference type="ARBA" id="ARBA00004496"/>
    </source>
</evidence>
<comment type="similarity">
    <text evidence="4">Belongs to the IWR1/SLC7A6OS family.</text>
</comment>
<organism evidence="12">
    <name type="scientific">Culicoides sonorensis</name>
    <name type="common">Biting midge</name>
    <dbReference type="NCBI Taxonomy" id="179676"/>
    <lineage>
        <taxon>Eukaryota</taxon>
        <taxon>Metazoa</taxon>
        <taxon>Ecdysozoa</taxon>
        <taxon>Arthropoda</taxon>
        <taxon>Hexapoda</taxon>
        <taxon>Insecta</taxon>
        <taxon>Pterygota</taxon>
        <taxon>Neoptera</taxon>
        <taxon>Endopterygota</taxon>
        <taxon>Diptera</taxon>
        <taxon>Nematocera</taxon>
        <taxon>Chironomoidea</taxon>
        <taxon>Ceratopogonidae</taxon>
        <taxon>Ceratopogoninae</taxon>
        <taxon>Culicoides</taxon>
        <taxon>Monoculicoides</taxon>
    </lineage>
</organism>
<name>A0A336KAA7_CULSO</name>
<evidence type="ECO:0000256" key="6">
    <source>
        <dbReference type="ARBA" id="ARBA00022448"/>
    </source>
</evidence>
<evidence type="ECO:0000256" key="8">
    <source>
        <dbReference type="ARBA" id="ARBA00022927"/>
    </source>
</evidence>
<evidence type="ECO:0000256" key="7">
    <source>
        <dbReference type="ARBA" id="ARBA00022490"/>
    </source>
</evidence>
<evidence type="ECO:0000256" key="5">
    <source>
        <dbReference type="ARBA" id="ARBA00017036"/>
    </source>
</evidence>
<dbReference type="AlphaFoldDB" id="A0A336KAA7"/>
<dbReference type="EMBL" id="UFQT01000215">
    <property type="protein sequence ID" value="SSX21811.1"/>
    <property type="molecule type" value="Genomic_DNA"/>
</dbReference>
<feature type="compositionally biased region" description="Acidic residues" evidence="10">
    <location>
        <begin position="243"/>
        <end position="253"/>
    </location>
</feature>
<dbReference type="GO" id="GO:0032502">
    <property type="term" value="P:developmental process"/>
    <property type="evidence" value="ECO:0007669"/>
    <property type="project" value="TreeGrafter"/>
</dbReference>
<keyword evidence="9" id="KW-0539">Nucleus</keyword>
<dbReference type="Pfam" id="PF08574">
    <property type="entry name" value="Iwr1"/>
    <property type="match status" value="1"/>
</dbReference>
<reference evidence="13" key="2">
    <citation type="submission" date="2018-07" db="EMBL/GenBank/DDBJ databases">
        <authorList>
            <person name="Quirk P.G."/>
            <person name="Krulwich T.A."/>
        </authorList>
    </citation>
    <scope>NUCLEOTIDE SEQUENCE</scope>
</reference>
<keyword evidence="8" id="KW-0653">Protein transport</keyword>
<evidence type="ECO:0000256" key="9">
    <source>
        <dbReference type="ARBA" id="ARBA00023242"/>
    </source>
</evidence>
<dbReference type="PANTHER" id="PTHR31196">
    <property type="entry name" value="RNA POLYMERASE II NUCLEAR LOCALIZATION PROTEIN SLC7A6OS-RELATED"/>
    <property type="match status" value="1"/>
</dbReference>
<feature type="compositionally biased region" description="Acidic residues" evidence="10">
    <location>
        <begin position="225"/>
        <end position="234"/>
    </location>
</feature>
<dbReference type="GO" id="GO:0005634">
    <property type="term" value="C:nucleus"/>
    <property type="evidence" value="ECO:0007669"/>
    <property type="project" value="UniProtKB-SubCell"/>
</dbReference>
<feature type="region of interest" description="Disordered" evidence="10">
    <location>
        <begin position="333"/>
        <end position="355"/>
    </location>
</feature>
<evidence type="ECO:0000256" key="2">
    <source>
        <dbReference type="ARBA" id="ARBA00004123"/>
    </source>
</evidence>
<reference evidence="12" key="1">
    <citation type="submission" date="2018-04" db="EMBL/GenBank/DDBJ databases">
        <authorList>
            <person name="Go L.Y."/>
            <person name="Mitchell J.A."/>
        </authorList>
    </citation>
    <scope>NUCLEOTIDE SEQUENCE</scope>
    <source>
        <tissue evidence="12">Whole organism</tissue>
    </source>
</reference>
<dbReference type="GO" id="GO:0005737">
    <property type="term" value="C:cytoplasm"/>
    <property type="evidence" value="ECO:0007669"/>
    <property type="project" value="UniProtKB-SubCell"/>
</dbReference>
<evidence type="ECO:0000313" key="13">
    <source>
        <dbReference type="EMBL" id="SSX21811.1"/>
    </source>
</evidence>